<dbReference type="Pfam" id="PF01627">
    <property type="entry name" value="Hpt"/>
    <property type="match status" value="1"/>
</dbReference>
<dbReference type="Gene3D" id="1.20.120.160">
    <property type="entry name" value="HPT domain"/>
    <property type="match status" value="1"/>
</dbReference>
<keyword evidence="5" id="KW-0808">Transferase</keyword>
<dbReference type="InterPro" id="IPR005467">
    <property type="entry name" value="His_kinase_dom"/>
</dbReference>
<evidence type="ECO:0000259" key="12">
    <source>
        <dbReference type="PROSITE" id="PS50894"/>
    </source>
</evidence>
<dbReference type="Pfam" id="PF02518">
    <property type="entry name" value="HATPase_c"/>
    <property type="match status" value="1"/>
</dbReference>
<proteinExistence type="predicted"/>
<feature type="domain" description="Histidine kinase" evidence="10">
    <location>
        <begin position="274"/>
        <end position="506"/>
    </location>
</feature>
<dbReference type="PRINTS" id="PR00344">
    <property type="entry name" value="BCTRLSENSOR"/>
</dbReference>
<evidence type="ECO:0000259" key="11">
    <source>
        <dbReference type="PROSITE" id="PS50851"/>
    </source>
</evidence>
<dbReference type="InterPro" id="IPR002545">
    <property type="entry name" value="CheW-lke_dom"/>
</dbReference>
<evidence type="ECO:0000256" key="8">
    <source>
        <dbReference type="ARBA" id="ARBA00035100"/>
    </source>
</evidence>
<evidence type="ECO:0000256" key="2">
    <source>
        <dbReference type="ARBA" id="ARBA00012438"/>
    </source>
</evidence>
<dbReference type="PROSITE" id="PS50851">
    <property type="entry name" value="CHEW"/>
    <property type="match status" value="1"/>
</dbReference>
<gene>
    <name evidence="13" type="ORF">ACELLULO517_25665</name>
</gene>
<dbReference type="SUPFAM" id="SSF55874">
    <property type="entry name" value="ATPase domain of HSP90 chaperone/DNA topoisomerase II/histidine kinase"/>
    <property type="match status" value="1"/>
</dbReference>
<feature type="modified residue" description="Phosphohistidine" evidence="9">
    <location>
        <position position="44"/>
    </location>
</feature>
<dbReference type="SUPFAM" id="SSF47226">
    <property type="entry name" value="Histidine-containing phosphotransfer domain, HPT domain"/>
    <property type="match status" value="1"/>
</dbReference>
<feature type="domain" description="HPt" evidence="12">
    <location>
        <begin position="1"/>
        <end position="101"/>
    </location>
</feature>
<keyword evidence="4 9" id="KW-0597">Phosphoprotein</keyword>
<dbReference type="Gene3D" id="2.30.30.40">
    <property type="entry name" value="SH3 Domains"/>
    <property type="match status" value="1"/>
</dbReference>
<dbReference type="EC" id="2.7.13.3" evidence="2"/>
<name>A0A963Z6R7_9PROT</name>
<dbReference type="PANTHER" id="PTHR43395">
    <property type="entry name" value="SENSOR HISTIDINE KINASE CHEA"/>
    <property type="match status" value="1"/>
</dbReference>
<dbReference type="GO" id="GO:0000155">
    <property type="term" value="F:phosphorelay sensor kinase activity"/>
    <property type="evidence" value="ECO:0007669"/>
    <property type="project" value="UniProtKB-ARBA"/>
</dbReference>
<dbReference type="InterPro" id="IPR004358">
    <property type="entry name" value="Sig_transdc_His_kin-like_C"/>
</dbReference>
<dbReference type="AlphaFoldDB" id="A0A963Z6R7"/>
<evidence type="ECO:0000256" key="6">
    <source>
        <dbReference type="ARBA" id="ARBA00022777"/>
    </source>
</evidence>
<dbReference type="GO" id="GO:0006935">
    <property type="term" value="P:chemotaxis"/>
    <property type="evidence" value="ECO:0007669"/>
    <property type="project" value="InterPro"/>
</dbReference>
<sequence>MDELLTQFLIEGRELVTDAQAHLHALLRDPADSARIDGAFRAFHTLKGSVALFDMAPASRVLHAGEGLLDQARAGKVPLSKESAIILIDCIDHVDRWIDALEVDGHLPSAADSLAEQLLSRLRGDNTAVASGSAEPAPPVWLDEFLAAAAAIIETTDRPLTAFRYQPDVGCFFRGDDPLRTAASVPDMLAMRVLPRSDWPDFSDLAPFDCMILIEGITTAPLNAVHDALRMVGDQVDIQPLPARRRARGAAGQSIRIDAARIDALAEDVGELARFGHELAHAADAVARIDAALGTRMHQLQAEFERGLGALHRDVTAARRVALGPILRRLPRLVRELGSELGRQVVFTIEGDMTEVDKTVGDMLYEPLLHLVRNAIDHGIEPPDRRQALGKAGSGRISLLARRLGDTVVIALSDDGAGIDPDRIRTMAIAKAILPPEAVMALADRDALQLVFSPGFSTADKVTQISGRGVGLDAVKSAVEAVGGHVAIESMQGRGTTTTLTLPLSAITTRLLLVHIGGDGYGVPFHRIIETVRVQPDRIRPIGDGLALVYRGRTIPVVGLAPLLSAVSQTEGDACLLIVEAEGEPLALAVDAFGRQIEAMIRPSGRLLAGLPAITGTAVLGDGQVLLVLDPARLVA</sequence>
<dbReference type="PROSITE" id="PS50894">
    <property type="entry name" value="HPT"/>
    <property type="match status" value="1"/>
</dbReference>
<dbReference type="FunFam" id="3.30.565.10:FF:000016">
    <property type="entry name" value="Chemotaxis protein CheA, putative"/>
    <property type="match status" value="1"/>
</dbReference>
<dbReference type="InterPro" id="IPR051315">
    <property type="entry name" value="Bact_Chemotaxis_CheA"/>
</dbReference>
<organism evidence="13 14">
    <name type="scientific">Acidisoma cellulosilyticum</name>
    <dbReference type="NCBI Taxonomy" id="2802395"/>
    <lineage>
        <taxon>Bacteria</taxon>
        <taxon>Pseudomonadati</taxon>
        <taxon>Pseudomonadota</taxon>
        <taxon>Alphaproteobacteria</taxon>
        <taxon>Acetobacterales</taxon>
        <taxon>Acidocellaceae</taxon>
        <taxon>Acidisoma</taxon>
    </lineage>
</organism>
<dbReference type="InterPro" id="IPR036641">
    <property type="entry name" value="HPT_dom_sf"/>
</dbReference>
<comment type="catalytic activity">
    <reaction evidence="1">
        <text>ATP + protein L-histidine = ADP + protein N-phospho-L-histidine.</text>
        <dbReference type="EC" id="2.7.13.3"/>
    </reaction>
</comment>
<dbReference type="InterPro" id="IPR008207">
    <property type="entry name" value="Sig_transdc_His_kin_Hpt_dom"/>
</dbReference>
<reference evidence="13 14" key="1">
    <citation type="journal article" date="2021" name="Microorganisms">
        <title>Acidisoma silvae sp. nov. and Acidisomacellulosilytica sp. nov., Two Acidophilic Bacteria Isolated from Decaying Wood, Hydrolyzing Cellulose and Producing Poly-3-hydroxybutyrate.</title>
        <authorList>
            <person name="Mieszkin S."/>
            <person name="Pouder E."/>
            <person name="Uroz S."/>
            <person name="Simon-Colin C."/>
            <person name="Alain K."/>
        </authorList>
    </citation>
    <scope>NUCLEOTIDE SEQUENCE [LARGE SCALE GENOMIC DNA]</scope>
    <source>
        <strain evidence="13 14">HW T5.17</strain>
    </source>
</reference>
<comment type="caution">
    <text evidence="13">The sequence shown here is derived from an EMBL/GenBank/DDBJ whole genome shotgun (WGS) entry which is preliminary data.</text>
</comment>
<dbReference type="EMBL" id="JAESVA010000015">
    <property type="protein sequence ID" value="MCB8883663.1"/>
    <property type="molecule type" value="Genomic_DNA"/>
</dbReference>
<evidence type="ECO:0000256" key="3">
    <source>
        <dbReference type="ARBA" id="ARBA00021495"/>
    </source>
</evidence>
<evidence type="ECO:0000256" key="9">
    <source>
        <dbReference type="PROSITE-ProRule" id="PRU00110"/>
    </source>
</evidence>
<evidence type="ECO:0000256" key="4">
    <source>
        <dbReference type="ARBA" id="ARBA00022553"/>
    </source>
</evidence>
<dbReference type="SMART" id="SM00260">
    <property type="entry name" value="CheW"/>
    <property type="match status" value="1"/>
</dbReference>
<feature type="domain" description="CheW-like" evidence="11">
    <location>
        <begin position="508"/>
        <end position="636"/>
    </location>
</feature>
<dbReference type="SUPFAM" id="SSF50341">
    <property type="entry name" value="CheW-like"/>
    <property type="match status" value="1"/>
</dbReference>
<dbReference type="Proteomes" id="UP000721844">
    <property type="component" value="Unassembled WGS sequence"/>
</dbReference>
<keyword evidence="6" id="KW-0418">Kinase</keyword>
<evidence type="ECO:0000256" key="7">
    <source>
        <dbReference type="ARBA" id="ARBA00023012"/>
    </source>
</evidence>
<dbReference type="Gene3D" id="3.30.565.10">
    <property type="entry name" value="Histidine kinase-like ATPase, C-terminal domain"/>
    <property type="match status" value="1"/>
</dbReference>
<dbReference type="SMART" id="SM00073">
    <property type="entry name" value="HPT"/>
    <property type="match status" value="1"/>
</dbReference>
<keyword evidence="14" id="KW-1185">Reference proteome</keyword>
<dbReference type="InterPro" id="IPR003594">
    <property type="entry name" value="HATPase_dom"/>
</dbReference>
<dbReference type="SMART" id="SM00387">
    <property type="entry name" value="HATPase_c"/>
    <property type="match status" value="1"/>
</dbReference>
<dbReference type="RefSeq" id="WP_227310338.1">
    <property type="nucleotide sequence ID" value="NZ_JAESVA010000015.1"/>
</dbReference>
<dbReference type="InterPro" id="IPR036061">
    <property type="entry name" value="CheW-like_dom_sf"/>
</dbReference>
<evidence type="ECO:0000259" key="10">
    <source>
        <dbReference type="PROSITE" id="PS50109"/>
    </source>
</evidence>
<evidence type="ECO:0000313" key="14">
    <source>
        <dbReference type="Proteomes" id="UP000721844"/>
    </source>
</evidence>
<evidence type="ECO:0000313" key="13">
    <source>
        <dbReference type="EMBL" id="MCB8883663.1"/>
    </source>
</evidence>
<dbReference type="PANTHER" id="PTHR43395:SF8">
    <property type="entry name" value="HISTIDINE KINASE"/>
    <property type="match status" value="1"/>
</dbReference>
<protein>
    <recommendedName>
        <fullName evidence="3">Chemotaxis protein CheA</fullName>
        <ecNumber evidence="2">2.7.13.3</ecNumber>
    </recommendedName>
</protein>
<accession>A0A963Z6R7</accession>
<dbReference type="PROSITE" id="PS50109">
    <property type="entry name" value="HIS_KIN"/>
    <property type="match status" value="1"/>
</dbReference>
<comment type="function">
    <text evidence="8">Involved in the transmission of sensory signals from the chemoreceptors to the flagellar motors. CheA is autophosphorylated; it can transfer its phosphate group to either CheB or CheY.</text>
</comment>
<evidence type="ECO:0000256" key="1">
    <source>
        <dbReference type="ARBA" id="ARBA00000085"/>
    </source>
</evidence>
<dbReference type="CDD" id="cd00088">
    <property type="entry name" value="HPT"/>
    <property type="match status" value="1"/>
</dbReference>
<keyword evidence="7" id="KW-0902">Two-component regulatory system</keyword>
<dbReference type="Pfam" id="PF01584">
    <property type="entry name" value="CheW"/>
    <property type="match status" value="1"/>
</dbReference>
<evidence type="ECO:0000256" key="5">
    <source>
        <dbReference type="ARBA" id="ARBA00022679"/>
    </source>
</evidence>
<dbReference type="InterPro" id="IPR036890">
    <property type="entry name" value="HATPase_C_sf"/>
</dbReference>